<dbReference type="EMBL" id="BSFK01000007">
    <property type="protein sequence ID" value="GLK76191.1"/>
    <property type="molecule type" value="Genomic_DNA"/>
</dbReference>
<dbReference type="Proteomes" id="UP001143364">
    <property type="component" value="Unassembled WGS sequence"/>
</dbReference>
<gene>
    <name evidence="2" type="ORF">GCM10008171_14450</name>
</gene>
<dbReference type="AlphaFoldDB" id="A0A9W6JGW2"/>
<sequence length="78" mass="8158">MALIRSAAAETAAMRETTNILGQMGAARATSESVQGPRVCLKARAEAGFCEARRACRAGEDGFKPSGEPIPPAKDVRP</sequence>
<organism evidence="2 3">
    <name type="scientific">Methylopila jiangsuensis</name>
    <dbReference type="NCBI Taxonomy" id="586230"/>
    <lineage>
        <taxon>Bacteria</taxon>
        <taxon>Pseudomonadati</taxon>
        <taxon>Pseudomonadota</taxon>
        <taxon>Alphaproteobacteria</taxon>
        <taxon>Hyphomicrobiales</taxon>
        <taxon>Methylopilaceae</taxon>
        <taxon>Methylopila</taxon>
    </lineage>
</organism>
<evidence type="ECO:0000256" key="1">
    <source>
        <dbReference type="SAM" id="MobiDB-lite"/>
    </source>
</evidence>
<name>A0A9W6JGW2_9HYPH</name>
<reference evidence="2" key="1">
    <citation type="journal article" date="2014" name="Int. J. Syst. Evol. Microbiol.">
        <title>Complete genome sequence of Corynebacterium casei LMG S-19264T (=DSM 44701T), isolated from a smear-ripened cheese.</title>
        <authorList>
            <consortium name="US DOE Joint Genome Institute (JGI-PGF)"/>
            <person name="Walter F."/>
            <person name="Albersmeier A."/>
            <person name="Kalinowski J."/>
            <person name="Ruckert C."/>
        </authorList>
    </citation>
    <scope>NUCLEOTIDE SEQUENCE</scope>
    <source>
        <strain evidence="2">VKM B-2555</strain>
    </source>
</reference>
<protein>
    <submittedName>
        <fullName evidence="2">Uncharacterized protein</fullName>
    </submittedName>
</protein>
<keyword evidence="3" id="KW-1185">Reference proteome</keyword>
<evidence type="ECO:0000313" key="2">
    <source>
        <dbReference type="EMBL" id="GLK76191.1"/>
    </source>
</evidence>
<evidence type="ECO:0000313" key="3">
    <source>
        <dbReference type="Proteomes" id="UP001143364"/>
    </source>
</evidence>
<reference evidence="2" key="2">
    <citation type="submission" date="2023-01" db="EMBL/GenBank/DDBJ databases">
        <authorList>
            <person name="Sun Q."/>
            <person name="Evtushenko L."/>
        </authorList>
    </citation>
    <scope>NUCLEOTIDE SEQUENCE</scope>
    <source>
        <strain evidence="2">VKM B-2555</strain>
    </source>
</reference>
<feature type="region of interest" description="Disordered" evidence="1">
    <location>
        <begin position="58"/>
        <end position="78"/>
    </location>
</feature>
<proteinExistence type="predicted"/>
<accession>A0A9W6JGW2</accession>
<comment type="caution">
    <text evidence="2">The sequence shown here is derived from an EMBL/GenBank/DDBJ whole genome shotgun (WGS) entry which is preliminary data.</text>
</comment>